<sequence>MGGQRGLGEQCERDAGELKKDEADNGSFRRSLRNIAIFGNAERNNGSDLMKSLADYLDSLSETELTISTLLVEQTDRSFGGGTTKSIPNVTRDFDCKPCQCHVNDEFVHGGAAGIDTAVANDGHHARCSARGT</sequence>
<feature type="compositionally biased region" description="Basic and acidic residues" evidence="1">
    <location>
        <begin position="10"/>
        <end position="23"/>
    </location>
</feature>
<protein>
    <submittedName>
        <fullName evidence="2">Uncharacterized protein</fullName>
    </submittedName>
</protein>
<evidence type="ECO:0000256" key="1">
    <source>
        <dbReference type="SAM" id="MobiDB-lite"/>
    </source>
</evidence>
<dbReference type="AlphaFoldDB" id="A0A0B2UQN6"/>
<accession>A0A0B2UQN6</accession>
<dbReference type="Proteomes" id="UP000031036">
    <property type="component" value="Unassembled WGS sequence"/>
</dbReference>
<dbReference type="EMBL" id="JPKZ01003130">
    <property type="protein sequence ID" value="KHN73271.1"/>
    <property type="molecule type" value="Genomic_DNA"/>
</dbReference>
<gene>
    <name evidence="2" type="ORF">Tcan_11977</name>
</gene>
<evidence type="ECO:0000313" key="2">
    <source>
        <dbReference type="EMBL" id="KHN73271.1"/>
    </source>
</evidence>
<comment type="caution">
    <text evidence="2">The sequence shown here is derived from an EMBL/GenBank/DDBJ whole genome shotgun (WGS) entry which is preliminary data.</text>
</comment>
<name>A0A0B2UQN6_TOXCA</name>
<evidence type="ECO:0000313" key="3">
    <source>
        <dbReference type="Proteomes" id="UP000031036"/>
    </source>
</evidence>
<reference evidence="2 3" key="1">
    <citation type="submission" date="2014-11" db="EMBL/GenBank/DDBJ databases">
        <title>Genetic blueprint of the zoonotic pathogen Toxocara canis.</title>
        <authorList>
            <person name="Zhu X.-Q."/>
            <person name="Korhonen P.K."/>
            <person name="Cai H."/>
            <person name="Young N.D."/>
            <person name="Nejsum P."/>
            <person name="von Samson-Himmelstjerna G."/>
            <person name="Boag P.R."/>
            <person name="Tan P."/>
            <person name="Li Q."/>
            <person name="Min J."/>
            <person name="Yang Y."/>
            <person name="Wang X."/>
            <person name="Fang X."/>
            <person name="Hall R.S."/>
            <person name="Hofmann A."/>
            <person name="Sternberg P.W."/>
            <person name="Jex A.R."/>
            <person name="Gasser R.B."/>
        </authorList>
    </citation>
    <scope>NUCLEOTIDE SEQUENCE [LARGE SCALE GENOMIC DNA]</scope>
    <source>
        <strain evidence="2">PN_DK_2014</strain>
    </source>
</reference>
<proteinExistence type="predicted"/>
<organism evidence="2 3">
    <name type="scientific">Toxocara canis</name>
    <name type="common">Canine roundworm</name>
    <dbReference type="NCBI Taxonomy" id="6265"/>
    <lineage>
        <taxon>Eukaryota</taxon>
        <taxon>Metazoa</taxon>
        <taxon>Ecdysozoa</taxon>
        <taxon>Nematoda</taxon>
        <taxon>Chromadorea</taxon>
        <taxon>Rhabditida</taxon>
        <taxon>Spirurina</taxon>
        <taxon>Ascaridomorpha</taxon>
        <taxon>Ascaridoidea</taxon>
        <taxon>Toxocaridae</taxon>
        <taxon>Toxocara</taxon>
    </lineage>
</organism>
<keyword evidence="3" id="KW-1185">Reference proteome</keyword>
<feature type="region of interest" description="Disordered" evidence="1">
    <location>
        <begin position="1"/>
        <end position="24"/>
    </location>
</feature>